<dbReference type="Pfam" id="PF00264">
    <property type="entry name" value="Tyrosinase"/>
    <property type="match status" value="1"/>
</dbReference>
<organism evidence="3 4">
    <name type="scientific">Cercospora beticola</name>
    <name type="common">Sugarbeet leaf spot fungus</name>
    <dbReference type="NCBI Taxonomy" id="122368"/>
    <lineage>
        <taxon>Eukaryota</taxon>
        <taxon>Fungi</taxon>
        <taxon>Dikarya</taxon>
        <taxon>Ascomycota</taxon>
        <taxon>Pezizomycotina</taxon>
        <taxon>Dothideomycetes</taxon>
        <taxon>Dothideomycetidae</taxon>
        <taxon>Mycosphaerellales</taxon>
        <taxon>Mycosphaerellaceae</taxon>
        <taxon>Cercospora</taxon>
    </lineage>
</organism>
<reference evidence="3 4" key="1">
    <citation type="submission" date="2023-09" db="EMBL/GenBank/DDBJ databases">
        <title>Complete-Gapless Cercospora beticola genome.</title>
        <authorList>
            <person name="Wyatt N.A."/>
            <person name="Spanner R.E."/>
            <person name="Bolton M.D."/>
        </authorList>
    </citation>
    <scope>NUCLEOTIDE SEQUENCE [LARGE SCALE GENOMIC DNA]</scope>
    <source>
        <strain evidence="3">Cb09-40</strain>
    </source>
</reference>
<sequence>MRGSGILFAACGQLLAVNAQSAESSCTALEAKHPRCEKLIQRKAWHTLSNDEKKSYLDAEVCLLNTPLSTLPSLQTKDQLSRFPIAKTLFQALQEQHQLQSDFIHEVGAFLPYHRYMTHAHESLLRNKCNYTGAQP</sequence>
<dbReference type="SUPFAM" id="SSF48056">
    <property type="entry name" value="Di-copper centre-containing domain"/>
    <property type="match status" value="1"/>
</dbReference>
<evidence type="ECO:0000313" key="3">
    <source>
        <dbReference type="EMBL" id="WPB06882.1"/>
    </source>
</evidence>
<protein>
    <recommendedName>
        <fullName evidence="2">Tyrosinase copper-binding domain-containing protein</fullName>
    </recommendedName>
</protein>
<keyword evidence="1" id="KW-0732">Signal</keyword>
<keyword evidence="4" id="KW-1185">Reference proteome</keyword>
<dbReference type="RefSeq" id="XP_065459499.1">
    <property type="nucleotide sequence ID" value="XM_065603427.1"/>
</dbReference>
<feature type="domain" description="Tyrosinase copper-binding" evidence="2">
    <location>
        <begin position="93"/>
        <end position="136"/>
    </location>
</feature>
<dbReference type="InterPro" id="IPR002227">
    <property type="entry name" value="Tyrosinase_Cu-bd"/>
</dbReference>
<dbReference type="Gene3D" id="1.10.1280.10">
    <property type="entry name" value="Di-copper center containing domain from catechol oxidase"/>
    <property type="match status" value="1"/>
</dbReference>
<accession>A0ABZ0P4V6</accession>
<dbReference type="Proteomes" id="UP001302367">
    <property type="component" value="Chromosome 8"/>
</dbReference>
<evidence type="ECO:0000256" key="1">
    <source>
        <dbReference type="SAM" id="SignalP"/>
    </source>
</evidence>
<evidence type="ECO:0000259" key="2">
    <source>
        <dbReference type="Pfam" id="PF00264"/>
    </source>
</evidence>
<evidence type="ECO:0000313" key="4">
    <source>
        <dbReference type="Proteomes" id="UP001302367"/>
    </source>
</evidence>
<feature type="chain" id="PRO_5045505996" description="Tyrosinase copper-binding domain-containing protein" evidence="1">
    <location>
        <begin position="20"/>
        <end position="136"/>
    </location>
</feature>
<feature type="signal peptide" evidence="1">
    <location>
        <begin position="1"/>
        <end position="19"/>
    </location>
</feature>
<proteinExistence type="predicted"/>
<gene>
    <name evidence="3" type="ORF">RHO25_011542</name>
</gene>
<dbReference type="GeneID" id="90644766"/>
<dbReference type="EMBL" id="CP134191">
    <property type="protein sequence ID" value="WPB06882.1"/>
    <property type="molecule type" value="Genomic_DNA"/>
</dbReference>
<dbReference type="InterPro" id="IPR008922">
    <property type="entry name" value="Di-copper_centre_dom_sf"/>
</dbReference>
<name>A0ABZ0P4V6_CERBT</name>